<sequence length="154" mass="17203">MNLLVNHDLVLLAIVMCGVVIPMGFAELTEADKTANFIIMPVEVAPIRKNMTSHAFITSKKNGTVTVAANPFALRRPHKHKKSKQQLAYEKCVQDGQRISPWFPVWECEIVKCRDKSDNLVPGTKWWECDDNGRVKKEPAHNGHHFATGNGKGG</sequence>
<dbReference type="EMBL" id="MTYJ01000005">
    <property type="protein sequence ID" value="OQV24857.1"/>
    <property type="molecule type" value="Genomic_DNA"/>
</dbReference>
<organism evidence="2 3">
    <name type="scientific">Hypsibius exemplaris</name>
    <name type="common">Freshwater tardigrade</name>
    <dbReference type="NCBI Taxonomy" id="2072580"/>
    <lineage>
        <taxon>Eukaryota</taxon>
        <taxon>Metazoa</taxon>
        <taxon>Ecdysozoa</taxon>
        <taxon>Tardigrada</taxon>
        <taxon>Eutardigrada</taxon>
        <taxon>Parachela</taxon>
        <taxon>Hypsibioidea</taxon>
        <taxon>Hypsibiidae</taxon>
        <taxon>Hypsibius</taxon>
    </lineage>
</organism>
<proteinExistence type="predicted"/>
<comment type="caution">
    <text evidence="2">The sequence shown here is derived from an EMBL/GenBank/DDBJ whole genome shotgun (WGS) entry which is preliminary data.</text>
</comment>
<name>A0A1W0XBH9_HYPEX</name>
<feature type="chain" id="PRO_5011963806" description="Secreted protein" evidence="1">
    <location>
        <begin position="27"/>
        <end position="154"/>
    </location>
</feature>
<dbReference type="Proteomes" id="UP000192578">
    <property type="component" value="Unassembled WGS sequence"/>
</dbReference>
<keyword evidence="1" id="KW-0732">Signal</keyword>
<protein>
    <recommendedName>
        <fullName evidence="4">Secreted protein</fullName>
    </recommendedName>
</protein>
<dbReference type="AlphaFoldDB" id="A0A1W0XBH9"/>
<reference evidence="3" key="1">
    <citation type="submission" date="2017-01" db="EMBL/GenBank/DDBJ databases">
        <title>Comparative genomics of anhydrobiosis in the tardigrade Hypsibius dujardini.</title>
        <authorList>
            <person name="Yoshida Y."/>
            <person name="Koutsovoulos G."/>
            <person name="Laetsch D."/>
            <person name="Stevens L."/>
            <person name="Kumar S."/>
            <person name="Horikawa D."/>
            <person name="Ishino K."/>
            <person name="Komine S."/>
            <person name="Tomita M."/>
            <person name="Blaxter M."/>
            <person name="Arakawa K."/>
        </authorList>
    </citation>
    <scope>NUCLEOTIDE SEQUENCE [LARGE SCALE GENOMIC DNA]</scope>
    <source>
        <strain evidence="3">Z151</strain>
    </source>
</reference>
<gene>
    <name evidence="2" type="ORF">BV898_01445</name>
</gene>
<evidence type="ECO:0008006" key="4">
    <source>
        <dbReference type="Google" id="ProtNLM"/>
    </source>
</evidence>
<feature type="signal peptide" evidence="1">
    <location>
        <begin position="1"/>
        <end position="26"/>
    </location>
</feature>
<accession>A0A1W0XBH9</accession>
<evidence type="ECO:0000313" key="3">
    <source>
        <dbReference type="Proteomes" id="UP000192578"/>
    </source>
</evidence>
<evidence type="ECO:0000256" key="1">
    <source>
        <dbReference type="SAM" id="SignalP"/>
    </source>
</evidence>
<evidence type="ECO:0000313" key="2">
    <source>
        <dbReference type="EMBL" id="OQV24857.1"/>
    </source>
</evidence>
<keyword evidence="3" id="KW-1185">Reference proteome</keyword>